<keyword evidence="1" id="KW-0175">Coiled coil</keyword>
<evidence type="ECO:0000256" key="3">
    <source>
        <dbReference type="SAM" id="SignalP"/>
    </source>
</evidence>
<feature type="coiled-coil region" evidence="1">
    <location>
        <begin position="65"/>
        <end position="109"/>
    </location>
</feature>
<dbReference type="EMBL" id="CP065739">
    <property type="protein sequence ID" value="QPR79636.1"/>
    <property type="molecule type" value="Genomic_DNA"/>
</dbReference>
<dbReference type="PROSITE" id="PS51257">
    <property type="entry name" value="PROKAR_LIPOPROTEIN"/>
    <property type="match status" value="1"/>
</dbReference>
<name>A0A7T2QJ38_9BACI</name>
<feature type="region of interest" description="Disordered" evidence="2">
    <location>
        <begin position="28"/>
        <end position="56"/>
    </location>
</feature>
<evidence type="ECO:0000313" key="4">
    <source>
        <dbReference type="EMBL" id="QPR79636.1"/>
    </source>
</evidence>
<feature type="signal peptide" evidence="3">
    <location>
        <begin position="1"/>
        <end position="23"/>
    </location>
</feature>
<keyword evidence="5" id="KW-1185">Reference proteome</keyword>
<reference evidence="4 5" key="1">
    <citation type="submission" date="2020-12" db="EMBL/GenBank/DDBJ databases">
        <title>FDA dAtabase for Regulatory Grade micrObial Sequences (FDA-ARGOS): Supporting development and validation of Infectious Disease Dx tests.</title>
        <authorList>
            <person name="Nelson B."/>
            <person name="Plummer A."/>
            <person name="Tallon L."/>
            <person name="Sadzewicz L."/>
            <person name="Zhao X."/>
            <person name="Boylan J."/>
            <person name="Ott S."/>
            <person name="Bowen H."/>
            <person name="Vavikolanu K."/>
            <person name="Mehta A."/>
            <person name="Aluvathingal J."/>
            <person name="Nadendla S."/>
            <person name="Myers T."/>
            <person name="Yan Y."/>
            <person name="Sichtig H."/>
        </authorList>
    </citation>
    <scope>NUCLEOTIDE SEQUENCE [LARGE SCALE GENOMIC DNA]</scope>
    <source>
        <strain evidence="4 5">FDAARGOS_920</strain>
    </source>
</reference>
<sequence length="268" mass="30810">MKAKKLICFLALPLMLVTWVGCSKDNAEEKKTDNVKVEDHKKTDSVQDAESKDKVKTQETIDVEKNKEQKVLETETKDKNQLAKEEVKQEVKEEVKEEVKQEVKQEQIKQDKGKPVLSEEEKAHLTLAELREYEGNQVFSDVKPPVTISQFKEEIRTQSKKFMDAVEGTKTIIEKDKTLKTNKEELRKQYEVVKEQADKVTGIKAPTDYSYFKDELIDEMKIIVPSLNGLFIGLDTNDEAKTESSKSSLNDGLDYFKSTLNEIEKLEQ</sequence>
<accession>A0A7T2QJ38</accession>
<dbReference type="RefSeq" id="WP_042514750.1">
    <property type="nucleotide sequence ID" value="NZ_CP065739.1"/>
</dbReference>
<organism evidence="4 5">
    <name type="scientific">Bacillus tropicus</name>
    <dbReference type="NCBI Taxonomy" id="2026188"/>
    <lineage>
        <taxon>Bacteria</taxon>
        <taxon>Bacillati</taxon>
        <taxon>Bacillota</taxon>
        <taxon>Bacilli</taxon>
        <taxon>Bacillales</taxon>
        <taxon>Bacillaceae</taxon>
        <taxon>Bacillus</taxon>
        <taxon>Bacillus cereus group</taxon>
    </lineage>
</organism>
<feature type="coiled-coil region" evidence="1">
    <location>
        <begin position="176"/>
        <end position="203"/>
    </location>
</feature>
<gene>
    <name evidence="4" type="ORF">I6G77_10740</name>
</gene>
<keyword evidence="3" id="KW-0732">Signal</keyword>
<evidence type="ECO:0000256" key="1">
    <source>
        <dbReference type="SAM" id="Coils"/>
    </source>
</evidence>
<feature type="chain" id="PRO_5045428459" description="Lipoprotein" evidence="3">
    <location>
        <begin position="24"/>
        <end position="268"/>
    </location>
</feature>
<dbReference type="Proteomes" id="UP000594791">
    <property type="component" value="Chromosome"/>
</dbReference>
<evidence type="ECO:0000313" key="5">
    <source>
        <dbReference type="Proteomes" id="UP000594791"/>
    </source>
</evidence>
<evidence type="ECO:0000256" key="2">
    <source>
        <dbReference type="SAM" id="MobiDB-lite"/>
    </source>
</evidence>
<protein>
    <recommendedName>
        <fullName evidence="6">Lipoprotein</fullName>
    </recommendedName>
</protein>
<evidence type="ECO:0008006" key="6">
    <source>
        <dbReference type="Google" id="ProtNLM"/>
    </source>
</evidence>
<proteinExistence type="predicted"/>